<organism evidence="1 2">
    <name type="scientific">Chitinophaga costaii</name>
    <dbReference type="NCBI Taxonomy" id="1335309"/>
    <lineage>
        <taxon>Bacteria</taxon>
        <taxon>Pseudomonadati</taxon>
        <taxon>Bacteroidota</taxon>
        <taxon>Chitinophagia</taxon>
        <taxon>Chitinophagales</taxon>
        <taxon>Chitinophagaceae</taxon>
        <taxon>Chitinophaga</taxon>
    </lineage>
</organism>
<dbReference type="EMBL" id="FMAR01000009">
    <property type="protein sequence ID" value="SCC45599.1"/>
    <property type="molecule type" value="Genomic_DNA"/>
</dbReference>
<reference evidence="1 2" key="1">
    <citation type="submission" date="2016-08" db="EMBL/GenBank/DDBJ databases">
        <authorList>
            <person name="Seilhamer J.J."/>
        </authorList>
    </citation>
    <scope>NUCLEOTIDE SEQUENCE [LARGE SCALE GENOMIC DNA]</scope>
    <source>
        <strain evidence="1 2">A37T2</strain>
    </source>
</reference>
<sequence length="59" mass="6896">MHYQLTILAISFTKHTTSFPSLLKRFLEIITDILITDRSEETNLISVFIAYKAHTDRLQ</sequence>
<accession>A0A1C4EPQ2</accession>
<dbReference type="STRING" id="1335309.GA0116948_109100"/>
<dbReference type="Proteomes" id="UP000242818">
    <property type="component" value="Unassembled WGS sequence"/>
</dbReference>
<gene>
    <name evidence="1" type="ORF">GA0116948_109100</name>
</gene>
<keyword evidence="2" id="KW-1185">Reference proteome</keyword>
<protein>
    <submittedName>
        <fullName evidence="1">Uncharacterized protein</fullName>
    </submittedName>
</protein>
<proteinExistence type="predicted"/>
<evidence type="ECO:0000313" key="2">
    <source>
        <dbReference type="Proteomes" id="UP000242818"/>
    </source>
</evidence>
<name>A0A1C4EPQ2_9BACT</name>
<dbReference type="AlphaFoldDB" id="A0A1C4EPQ2"/>
<evidence type="ECO:0000313" key="1">
    <source>
        <dbReference type="EMBL" id="SCC45599.1"/>
    </source>
</evidence>